<keyword evidence="3" id="KW-1185">Reference proteome</keyword>
<reference evidence="2 3" key="1">
    <citation type="journal article" date="2004" name="Syst. Appl. Microbiol.">
        <title>Cryptoendolithic actinomycetes from antarctic sandstone rock samples: Micromonospora endolithica sp. nov. and two isolates related to Micromonospora coerulea Jensen 1932.</title>
        <authorList>
            <person name="Hirsch P."/>
            <person name="Mevs U."/>
            <person name="Kroppenstedt R.M."/>
            <person name="Schumann P."/>
            <person name="Stackebrandt E."/>
        </authorList>
    </citation>
    <scope>NUCLEOTIDE SEQUENCE [LARGE SCALE GENOMIC DNA]</scope>
    <source>
        <strain evidence="2 3">JCM 12677</strain>
    </source>
</reference>
<dbReference type="AlphaFoldDB" id="A0A3A9ZHR3"/>
<dbReference type="Proteomes" id="UP000281726">
    <property type="component" value="Unassembled WGS sequence"/>
</dbReference>
<feature type="compositionally biased region" description="Basic residues" evidence="1">
    <location>
        <begin position="1"/>
        <end position="11"/>
    </location>
</feature>
<sequence>MAPPRHPHRARASLQHPAAPGPKSPGAGLTLYAALRLLQRLLVVMAGACHTCNRPFPDPPT</sequence>
<comment type="caution">
    <text evidence="2">The sequence shown here is derived from an EMBL/GenBank/DDBJ whole genome shotgun (WGS) entry which is preliminary data.</text>
</comment>
<protein>
    <submittedName>
        <fullName evidence="2">Uncharacterized protein</fullName>
    </submittedName>
</protein>
<evidence type="ECO:0000256" key="1">
    <source>
        <dbReference type="SAM" id="MobiDB-lite"/>
    </source>
</evidence>
<proteinExistence type="predicted"/>
<organism evidence="2 3">
    <name type="scientific">Micromonospora endolithica</name>
    <dbReference type="NCBI Taxonomy" id="230091"/>
    <lineage>
        <taxon>Bacteria</taxon>
        <taxon>Bacillati</taxon>
        <taxon>Actinomycetota</taxon>
        <taxon>Actinomycetes</taxon>
        <taxon>Micromonosporales</taxon>
        <taxon>Micromonosporaceae</taxon>
        <taxon>Micromonospora</taxon>
    </lineage>
</organism>
<dbReference type="EMBL" id="RBAK01000004">
    <property type="protein sequence ID" value="RKN47911.1"/>
    <property type="molecule type" value="Genomic_DNA"/>
</dbReference>
<gene>
    <name evidence="2" type="ORF">D7223_12000</name>
</gene>
<accession>A0A3A9ZHR3</accession>
<name>A0A3A9ZHR3_9ACTN</name>
<evidence type="ECO:0000313" key="2">
    <source>
        <dbReference type="EMBL" id="RKN47911.1"/>
    </source>
</evidence>
<evidence type="ECO:0000313" key="3">
    <source>
        <dbReference type="Proteomes" id="UP000281726"/>
    </source>
</evidence>
<feature type="region of interest" description="Disordered" evidence="1">
    <location>
        <begin position="1"/>
        <end position="26"/>
    </location>
</feature>